<dbReference type="Pfam" id="PF02518">
    <property type="entry name" value="HATPase_c"/>
    <property type="match status" value="1"/>
</dbReference>
<dbReference type="InterPro" id="IPR003594">
    <property type="entry name" value="HATPase_dom"/>
</dbReference>
<evidence type="ECO:0000259" key="13">
    <source>
        <dbReference type="PROSITE" id="PS50885"/>
    </source>
</evidence>
<keyword evidence="9" id="KW-0902">Two-component regulatory system</keyword>
<accession>Q6JN66</accession>
<evidence type="ECO:0000256" key="1">
    <source>
        <dbReference type="ARBA" id="ARBA00000085"/>
    </source>
</evidence>
<dbReference type="FunFam" id="3.30.565.10:FF:000006">
    <property type="entry name" value="Sensor histidine kinase WalK"/>
    <property type="match status" value="1"/>
</dbReference>
<evidence type="ECO:0000259" key="12">
    <source>
        <dbReference type="PROSITE" id="PS50109"/>
    </source>
</evidence>
<sequence>MCDRLSWRLLSAPHAPLMASAMVKIRLKFGLTAKTFLAIFTACLLVLAVNGIASRVAFQTGFLDYLNDQGDLRMQRLMPHLQREYSAHGGWEHLRGDSDRWARLLRPDLAHGHEGPVPPLSDQTGVPSRLGLFDARHRFVAGNPDATSDDEPHPVQLDGHTVGWLGMVPFQTVIATNDLNFYNTQVRAWWVIGVALLLVTVLLAWLVSRALRQRLAKLAAATHRLAAGDYATRIERTSDDELDALVNDFNRMAQALDDTERNRRAFIADISHELRTPLAVVRAELEAIEDGIRPLDRANLGGLQSEIRQLGKLVDDLHDLSMTQSGGLAYRFAPLDLVALLRSELNGMRVRFSAAGLALEEALPATPLQVSGDERRLQQVLANLLENALRYTHTGGRVRVQAARVPAGVQLIVEDTAPGVPADKCALLFERFYRVESSRNRASGGGGLGLAISHNIILAHHGHIHAEPSPLGGLRVVITLPEPA</sequence>
<evidence type="ECO:0000256" key="4">
    <source>
        <dbReference type="ARBA" id="ARBA00022553"/>
    </source>
</evidence>
<keyword evidence="5" id="KW-0808">Transferase</keyword>
<dbReference type="PANTHER" id="PTHR45436:SF5">
    <property type="entry name" value="SENSOR HISTIDINE KINASE TRCS"/>
    <property type="match status" value="1"/>
</dbReference>
<dbReference type="PANTHER" id="PTHR45436">
    <property type="entry name" value="SENSOR HISTIDINE KINASE YKOH"/>
    <property type="match status" value="1"/>
</dbReference>
<evidence type="ECO:0000256" key="10">
    <source>
        <dbReference type="ARBA" id="ARBA00023136"/>
    </source>
</evidence>
<dbReference type="InterPro" id="IPR003661">
    <property type="entry name" value="HisK_dim/P_dom"/>
</dbReference>
<proteinExistence type="predicted"/>
<dbReference type="NCBIfam" id="NF012163">
    <property type="entry name" value="BaeS_SmeS"/>
    <property type="match status" value="1"/>
</dbReference>
<dbReference type="SUPFAM" id="SSF47384">
    <property type="entry name" value="Homodimeric domain of signal transducing histidine kinase"/>
    <property type="match status" value="1"/>
</dbReference>
<dbReference type="GO" id="GO:0005886">
    <property type="term" value="C:plasma membrane"/>
    <property type="evidence" value="ECO:0007669"/>
    <property type="project" value="UniProtKB-ARBA"/>
</dbReference>
<dbReference type="InterPro" id="IPR036097">
    <property type="entry name" value="HisK_dim/P_sf"/>
</dbReference>
<dbReference type="Gene3D" id="6.10.340.10">
    <property type="match status" value="1"/>
</dbReference>
<evidence type="ECO:0000256" key="8">
    <source>
        <dbReference type="ARBA" id="ARBA00022989"/>
    </source>
</evidence>
<dbReference type="EMBL" id="AY359472">
    <property type="protein sequence ID" value="AAQ90164.2"/>
    <property type="molecule type" value="Genomic_DNA"/>
</dbReference>
<organism evidence="14">
    <name type="scientific">Xanthomonas campestris</name>
    <dbReference type="NCBI Taxonomy" id="339"/>
    <lineage>
        <taxon>Bacteria</taxon>
        <taxon>Pseudomonadati</taxon>
        <taxon>Pseudomonadota</taxon>
        <taxon>Gammaproteobacteria</taxon>
        <taxon>Lysobacterales</taxon>
        <taxon>Lysobacteraceae</taxon>
        <taxon>Xanthomonas</taxon>
    </lineage>
</organism>
<dbReference type="SMART" id="SM00387">
    <property type="entry name" value="HATPase_c"/>
    <property type="match status" value="1"/>
</dbReference>
<evidence type="ECO:0000256" key="2">
    <source>
        <dbReference type="ARBA" id="ARBA00004370"/>
    </source>
</evidence>
<dbReference type="SUPFAM" id="SSF158472">
    <property type="entry name" value="HAMP domain-like"/>
    <property type="match status" value="1"/>
</dbReference>
<dbReference type="Gene3D" id="1.10.287.130">
    <property type="match status" value="1"/>
</dbReference>
<dbReference type="AlphaFoldDB" id="Q6JN66"/>
<dbReference type="GO" id="GO:0000155">
    <property type="term" value="F:phosphorelay sensor kinase activity"/>
    <property type="evidence" value="ECO:0007669"/>
    <property type="project" value="InterPro"/>
</dbReference>
<dbReference type="InterPro" id="IPR004358">
    <property type="entry name" value="Sig_transdc_His_kin-like_C"/>
</dbReference>
<feature type="domain" description="HAMP" evidence="13">
    <location>
        <begin position="209"/>
        <end position="261"/>
    </location>
</feature>
<dbReference type="CDD" id="cd06225">
    <property type="entry name" value="HAMP"/>
    <property type="match status" value="1"/>
</dbReference>
<dbReference type="InterPro" id="IPR005467">
    <property type="entry name" value="His_kinase_dom"/>
</dbReference>
<keyword evidence="7 14" id="KW-0418">Kinase</keyword>
<feature type="domain" description="Histidine kinase" evidence="12">
    <location>
        <begin position="269"/>
        <end position="484"/>
    </location>
</feature>
<name>Q6JN66_XANCA</name>
<dbReference type="InterPro" id="IPR003660">
    <property type="entry name" value="HAMP_dom"/>
</dbReference>
<gene>
    <name evidence="14" type="primary">smeS</name>
</gene>
<dbReference type="InterPro" id="IPR036890">
    <property type="entry name" value="HATPase_C_sf"/>
</dbReference>
<dbReference type="CDD" id="cd00082">
    <property type="entry name" value="HisKA"/>
    <property type="match status" value="1"/>
</dbReference>
<dbReference type="Gene3D" id="3.30.565.10">
    <property type="entry name" value="Histidine kinase-like ATPase, C-terminal domain"/>
    <property type="match status" value="1"/>
</dbReference>
<reference evidence="14" key="1">
    <citation type="journal article" date="2007" name="FEMS Microbiol. Lett.">
        <title>An acquired efflux system is responsible for copper resistance in Xanthomonas strain IG-8 isolated from China.</title>
        <authorList>
            <person name="Ryan R.P."/>
            <person name="Ryan D.J."/>
            <person name="Sun Y.C."/>
            <person name="Li F.M."/>
            <person name="Wang Y."/>
            <person name="Dowling D.N."/>
        </authorList>
    </citation>
    <scope>NUCLEOTIDE SEQUENCE</scope>
    <source>
        <strain evidence="14">IG8</strain>
    </source>
</reference>
<dbReference type="Pfam" id="PF00672">
    <property type="entry name" value="HAMP"/>
    <property type="match status" value="1"/>
</dbReference>
<dbReference type="Pfam" id="PF00512">
    <property type="entry name" value="HisKA"/>
    <property type="match status" value="1"/>
</dbReference>
<dbReference type="PROSITE" id="PS50109">
    <property type="entry name" value="HIS_KIN"/>
    <property type="match status" value="1"/>
</dbReference>
<comment type="subcellular location">
    <subcellularLocation>
        <location evidence="2">Membrane</location>
    </subcellularLocation>
</comment>
<comment type="catalytic activity">
    <reaction evidence="1">
        <text>ATP + protein L-histidine = ADP + protein N-phospho-L-histidine.</text>
        <dbReference type="EC" id="2.7.13.3"/>
    </reaction>
</comment>
<keyword evidence="4" id="KW-0597">Phosphoprotein</keyword>
<evidence type="ECO:0000256" key="3">
    <source>
        <dbReference type="ARBA" id="ARBA00012438"/>
    </source>
</evidence>
<evidence type="ECO:0000313" key="14">
    <source>
        <dbReference type="EMBL" id="AAQ90164.2"/>
    </source>
</evidence>
<protein>
    <recommendedName>
        <fullName evidence="3">histidine kinase</fullName>
        <ecNumber evidence="3">2.7.13.3</ecNumber>
    </recommendedName>
</protein>
<dbReference type="PROSITE" id="PS50885">
    <property type="entry name" value="HAMP"/>
    <property type="match status" value="1"/>
</dbReference>
<reference evidence="14" key="2">
    <citation type="submission" date="2017-07" db="EMBL/GenBank/DDBJ databases">
        <title>The Xme-like system of strain Xanthomonas campestris IG8 mediates metal resistance.</title>
        <authorList>
            <person name="Ryan R.P."/>
            <person name="Ryan D.J."/>
            <person name="Dowling D.N."/>
        </authorList>
    </citation>
    <scope>NUCLEOTIDE SEQUENCE</scope>
    <source>
        <strain evidence="14">IG8</strain>
    </source>
</reference>
<evidence type="ECO:0000256" key="5">
    <source>
        <dbReference type="ARBA" id="ARBA00022679"/>
    </source>
</evidence>
<evidence type="ECO:0000256" key="6">
    <source>
        <dbReference type="ARBA" id="ARBA00022692"/>
    </source>
</evidence>
<dbReference type="SMART" id="SM00304">
    <property type="entry name" value="HAMP"/>
    <property type="match status" value="1"/>
</dbReference>
<keyword evidence="10 11" id="KW-0472">Membrane</keyword>
<dbReference type="PRINTS" id="PR00344">
    <property type="entry name" value="BCTRLSENSOR"/>
</dbReference>
<feature type="transmembrane region" description="Helical" evidence="11">
    <location>
        <begin position="36"/>
        <end position="58"/>
    </location>
</feature>
<dbReference type="InterPro" id="IPR050428">
    <property type="entry name" value="TCS_sensor_his_kinase"/>
</dbReference>
<feature type="transmembrane region" description="Helical" evidence="11">
    <location>
        <begin position="188"/>
        <end position="207"/>
    </location>
</feature>
<keyword evidence="8 11" id="KW-1133">Transmembrane helix</keyword>
<dbReference type="SMART" id="SM00388">
    <property type="entry name" value="HisKA"/>
    <property type="match status" value="1"/>
</dbReference>
<evidence type="ECO:0000256" key="11">
    <source>
        <dbReference type="SAM" id="Phobius"/>
    </source>
</evidence>
<keyword evidence="6 11" id="KW-0812">Transmembrane</keyword>
<evidence type="ECO:0000256" key="7">
    <source>
        <dbReference type="ARBA" id="ARBA00022777"/>
    </source>
</evidence>
<evidence type="ECO:0000256" key="9">
    <source>
        <dbReference type="ARBA" id="ARBA00023012"/>
    </source>
</evidence>
<dbReference type="EC" id="2.7.13.3" evidence="3"/>
<dbReference type="SUPFAM" id="SSF55874">
    <property type="entry name" value="ATPase domain of HSP90 chaperone/DNA topoisomerase II/histidine kinase"/>
    <property type="match status" value="1"/>
</dbReference>